<sequence length="231" mass="24707">MTRWQRRRRTAVAAVAVAAALTLTACGGQTDDRPEVDGTIIQPGKPGEPAEELDEAPVITPAAANAADVRFAQMMIPHHAQALEMGELAPSAGGSEQIRSLADRIVSAQRPEILTLAGWLDELGERAPTREQIESGDLPMPHAHGDHGGEGEAMMGMATEQQMAALRRARGDDFDVLFLQLMVRHHEGALEMISDVLTEGSDTQLGKLAAGMASDQGSEIDRMNQLLARMG</sequence>
<evidence type="ECO:0000313" key="5">
    <source>
        <dbReference type="Proteomes" id="UP001501480"/>
    </source>
</evidence>
<evidence type="ECO:0000256" key="1">
    <source>
        <dbReference type="SAM" id="MobiDB-lite"/>
    </source>
</evidence>
<dbReference type="InterPro" id="IPR005183">
    <property type="entry name" value="DUF305_CopM-like"/>
</dbReference>
<reference evidence="4 5" key="1">
    <citation type="journal article" date="2019" name="Int. J. Syst. Evol. Microbiol.">
        <title>The Global Catalogue of Microorganisms (GCM) 10K type strain sequencing project: providing services to taxonomists for standard genome sequencing and annotation.</title>
        <authorList>
            <consortium name="The Broad Institute Genomics Platform"/>
            <consortium name="The Broad Institute Genome Sequencing Center for Infectious Disease"/>
            <person name="Wu L."/>
            <person name="Ma J."/>
        </authorList>
    </citation>
    <scope>NUCLEOTIDE SEQUENCE [LARGE SCALE GENOMIC DNA]</scope>
    <source>
        <strain evidence="4 5">JCM 15749</strain>
    </source>
</reference>
<keyword evidence="2" id="KW-0732">Signal</keyword>
<protein>
    <submittedName>
        <fullName evidence="4">DUF305 domain-containing protein</fullName>
    </submittedName>
</protein>
<dbReference type="PANTHER" id="PTHR36933">
    <property type="entry name" value="SLL0788 PROTEIN"/>
    <property type="match status" value="1"/>
</dbReference>
<feature type="domain" description="DUF305" evidence="3">
    <location>
        <begin position="68"/>
        <end position="227"/>
    </location>
</feature>
<gene>
    <name evidence="4" type="ORF">GCM10009821_19870</name>
</gene>
<keyword evidence="5" id="KW-1185">Reference proteome</keyword>
<feature type="signal peptide" evidence="2">
    <location>
        <begin position="1"/>
        <end position="25"/>
    </location>
</feature>
<accession>A0ABN2W114</accession>
<evidence type="ECO:0000313" key="4">
    <source>
        <dbReference type="EMBL" id="GAA2079671.1"/>
    </source>
</evidence>
<dbReference type="PANTHER" id="PTHR36933:SF1">
    <property type="entry name" value="SLL0788 PROTEIN"/>
    <property type="match status" value="1"/>
</dbReference>
<feature type="chain" id="PRO_5045120489" evidence="2">
    <location>
        <begin position="26"/>
        <end position="231"/>
    </location>
</feature>
<organism evidence="4 5">
    <name type="scientific">Aeromicrobium halocynthiae</name>
    <dbReference type="NCBI Taxonomy" id="560557"/>
    <lineage>
        <taxon>Bacteria</taxon>
        <taxon>Bacillati</taxon>
        <taxon>Actinomycetota</taxon>
        <taxon>Actinomycetes</taxon>
        <taxon>Propionibacteriales</taxon>
        <taxon>Nocardioidaceae</taxon>
        <taxon>Aeromicrobium</taxon>
    </lineage>
</organism>
<proteinExistence type="predicted"/>
<comment type="caution">
    <text evidence="4">The sequence shown here is derived from an EMBL/GenBank/DDBJ whole genome shotgun (WGS) entry which is preliminary data.</text>
</comment>
<dbReference type="Proteomes" id="UP001501480">
    <property type="component" value="Unassembled WGS sequence"/>
</dbReference>
<dbReference type="PROSITE" id="PS51257">
    <property type="entry name" value="PROKAR_LIPOPROTEIN"/>
    <property type="match status" value="1"/>
</dbReference>
<name>A0ABN2W114_9ACTN</name>
<evidence type="ECO:0000259" key="3">
    <source>
        <dbReference type="Pfam" id="PF03713"/>
    </source>
</evidence>
<dbReference type="EMBL" id="BAAAPY010000006">
    <property type="protein sequence ID" value="GAA2079671.1"/>
    <property type="molecule type" value="Genomic_DNA"/>
</dbReference>
<dbReference type="InterPro" id="IPR012347">
    <property type="entry name" value="Ferritin-like"/>
</dbReference>
<dbReference type="RefSeq" id="WP_344327542.1">
    <property type="nucleotide sequence ID" value="NZ_BAAAPY010000006.1"/>
</dbReference>
<evidence type="ECO:0000256" key="2">
    <source>
        <dbReference type="SAM" id="SignalP"/>
    </source>
</evidence>
<dbReference type="Pfam" id="PF03713">
    <property type="entry name" value="DUF305"/>
    <property type="match status" value="1"/>
</dbReference>
<dbReference type="Gene3D" id="1.20.1260.10">
    <property type="match status" value="1"/>
</dbReference>
<feature type="region of interest" description="Disordered" evidence="1">
    <location>
        <begin position="27"/>
        <end position="52"/>
    </location>
</feature>